<dbReference type="PROSITE" id="PS01124">
    <property type="entry name" value="HTH_ARAC_FAMILY_2"/>
    <property type="match status" value="1"/>
</dbReference>
<dbReference type="PANTHER" id="PTHR46796:SF15">
    <property type="entry name" value="BLL1074 PROTEIN"/>
    <property type="match status" value="1"/>
</dbReference>
<gene>
    <name evidence="5" type="ORF">Pma05_16360</name>
</gene>
<evidence type="ECO:0000256" key="3">
    <source>
        <dbReference type="ARBA" id="ARBA00023163"/>
    </source>
</evidence>
<keyword evidence="3" id="KW-0804">Transcription</keyword>
<evidence type="ECO:0000256" key="2">
    <source>
        <dbReference type="ARBA" id="ARBA00023125"/>
    </source>
</evidence>
<evidence type="ECO:0000313" key="6">
    <source>
        <dbReference type="Proteomes" id="UP000621500"/>
    </source>
</evidence>
<sequence>MVPLTQIHSIPAQPQSAPCETIGWLPHPRLRRWVFGYAGFRAGALTRIPHRLLPLNHATLLIDFTDPYALVTGARSTPTLAGHTDWAYGVSVGLTPAGVSALFGVPMPELAETAARLSDVRGRGVAGLAERLGAAPDWPTRFALLDTVLTSWAADTVADRQSDGGLVAAAWWRLSHSPERLRIGALADRLGVSRRYLELGFRRQIGLSPATVARTARFQRAVGSLLHGTDLAGTAADTGYADQPHFTREVRALSGLTPTELCAFLQDHLPRPG</sequence>
<evidence type="ECO:0000313" key="5">
    <source>
        <dbReference type="EMBL" id="GIG95063.1"/>
    </source>
</evidence>
<dbReference type="SMART" id="SM00342">
    <property type="entry name" value="HTH_ARAC"/>
    <property type="match status" value="1"/>
</dbReference>
<keyword evidence="6" id="KW-1185">Reference proteome</keyword>
<dbReference type="PANTHER" id="PTHR46796">
    <property type="entry name" value="HTH-TYPE TRANSCRIPTIONAL ACTIVATOR RHAS-RELATED"/>
    <property type="match status" value="1"/>
</dbReference>
<comment type="caution">
    <text evidence="5">The sequence shown here is derived from an EMBL/GenBank/DDBJ whole genome shotgun (WGS) entry which is preliminary data.</text>
</comment>
<evidence type="ECO:0000259" key="4">
    <source>
        <dbReference type="PROSITE" id="PS01124"/>
    </source>
</evidence>
<dbReference type="Gene3D" id="1.10.10.60">
    <property type="entry name" value="Homeodomain-like"/>
    <property type="match status" value="1"/>
</dbReference>
<keyword evidence="2" id="KW-0238">DNA-binding</keyword>
<protein>
    <submittedName>
        <fullName evidence="5">Transcriptional regulator, AraC</fullName>
    </submittedName>
</protein>
<dbReference type="RefSeq" id="WP_203856674.1">
    <property type="nucleotide sequence ID" value="NZ_BAAAZQ010000016.1"/>
</dbReference>
<name>A0ABQ4EJX9_9ACTN</name>
<evidence type="ECO:0000256" key="1">
    <source>
        <dbReference type="ARBA" id="ARBA00023015"/>
    </source>
</evidence>
<dbReference type="InterPro" id="IPR050204">
    <property type="entry name" value="AraC_XylS_family_regulators"/>
</dbReference>
<dbReference type="Proteomes" id="UP000621500">
    <property type="component" value="Unassembled WGS sequence"/>
</dbReference>
<proteinExistence type="predicted"/>
<feature type="domain" description="HTH araC/xylS-type" evidence="4">
    <location>
        <begin position="179"/>
        <end position="264"/>
    </location>
</feature>
<accession>A0ABQ4EJX9</accession>
<reference evidence="5 6" key="1">
    <citation type="submission" date="2021-01" db="EMBL/GenBank/DDBJ databases">
        <title>Whole genome shotgun sequence of Plantactinospora mayteni NBRC 109088.</title>
        <authorList>
            <person name="Komaki H."/>
            <person name="Tamura T."/>
        </authorList>
    </citation>
    <scope>NUCLEOTIDE SEQUENCE [LARGE SCALE GENOMIC DNA]</scope>
    <source>
        <strain evidence="5 6">NBRC 109088</strain>
    </source>
</reference>
<dbReference type="Pfam" id="PF12833">
    <property type="entry name" value="HTH_18"/>
    <property type="match status" value="1"/>
</dbReference>
<organism evidence="5 6">
    <name type="scientific">Plantactinospora mayteni</name>
    <dbReference type="NCBI Taxonomy" id="566021"/>
    <lineage>
        <taxon>Bacteria</taxon>
        <taxon>Bacillati</taxon>
        <taxon>Actinomycetota</taxon>
        <taxon>Actinomycetes</taxon>
        <taxon>Micromonosporales</taxon>
        <taxon>Micromonosporaceae</taxon>
        <taxon>Plantactinospora</taxon>
    </lineage>
</organism>
<dbReference type="EMBL" id="BONX01000008">
    <property type="protein sequence ID" value="GIG95063.1"/>
    <property type="molecule type" value="Genomic_DNA"/>
</dbReference>
<keyword evidence="1" id="KW-0805">Transcription regulation</keyword>
<dbReference type="InterPro" id="IPR018060">
    <property type="entry name" value="HTH_AraC"/>
</dbReference>